<dbReference type="Proteomes" id="UP001469365">
    <property type="component" value="Unassembled WGS sequence"/>
</dbReference>
<organism evidence="7 8">
    <name type="scientific">Paenibacillus filicis</name>
    <dbReference type="NCBI Taxonomy" id="669464"/>
    <lineage>
        <taxon>Bacteria</taxon>
        <taxon>Bacillati</taxon>
        <taxon>Bacillota</taxon>
        <taxon>Bacilli</taxon>
        <taxon>Bacillales</taxon>
        <taxon>Paenibacillaceae</taxon>
        <taxon>Paenibacillus</taxon>
    </lineage>
</organism>
<accession>A0ABU9DEE2</accession>
<dbReference type="EMBL" id="JBBPCC010000002">
    <property type="protein sequence ID" value="MEK8127238.1"/>
    <property type="molecule type" value="Genomic_DNA"/>
</dbReference>
<dbReference type="EC" id="2.4.1.129" evidence="7"/>
<gene>
    <name evidence="7" type="ORF">WMW72_04855</name>
</gene>
<dbReference type="GO" id="GO:0016757">
    <property type="term" value="F:glycosyltransferase activity"/>
    <property type="evidence" value="ECO:0007669"/>
    <property type="project" value="UniProtKB-KW"/>
</dbReference>
<keyword evidence="7" id="KW-0328">Glycosyltransferase</keyword>
<dbReference type="InterPro" id="IPR018365">
    <property type="entry name" value="Cell_cycle_FtsW-rel_CS"/>
</dbReference>
<evidence type="ECO:0000256" key="2">
    <source>
        <dbReference type="ARBA" id="ARBA00022692"/>
    </source>
</evidence>
<dbReference type="RefSeq" id="WP_341414292.1">
    <property type="nucleotide sequence ID" value="NZ_JBBPCC010000002.1"/>
</dbReference>
<keyword evidence="4 6" id="KW-1133">Transmembrane helix</keyword>
<dbReference type="PROSITE" id="PS00428">
    <property type="entry name" value="FTSW_RODA_SPOVE"/>
    <property type="match status" value="1"/>
</dbReference>
<feature type="transmembrane region" description="Helical" evidence="6">
    <location>
        <begin position="262"/>
        <end position="283"/>
    </location>
</feature>
<feature type="transmembrane region" description="Helical" evidence="6">
    <location>
        <begin position="295"/>
        <end position="316"/>
    </location>
</feature>
<keyword evidence="7" id="KW-0808">Transferase</keyword>
<dbReference type="PANTHER" id="PTHR30474:SF1">
    <property type="entry name" value="PEPTIDOGLYCAN GLYCOSYLTRANSFERASE MRDB"/>
    <property type="match status" value="1"/>
</dbReference>
<sequence length="357" mass="39505">MILIVLIIIGTVAVYGATSGTKLNGLHTSNWIQFVVFLIPMLVIAMLDYRVFTGKLSFLFYMIGIAMLVLVQLIGSHINGAVRWLNFGSFQVQPSELVKVFTILLAAHLLHKRAGEKLRLFQDIVPLCVVFLIPTVLIMKQPDLGTSLVFVGIFLSMLWIGNMRTLYMLLCLGLVGLAVGAILWLYYADYELLSQIVKPHQMARIQTFLDPTHDPDKSWHVQNAIRAIGSGGMGGDNQFYLQNGYIPYAYSDSIYVVIGEKYGFLGSSVLLICYFILIYRLVIVAMNSRELIGSYVVIGITGMLVFQIFINIGMHIGLVPLTGISLPFISYGGSSLLTNMIAIGLVMSVSIHHDSSI</sequence>
<keyword evidence="3" id="KW-0133">Cell shape</keyword>
<dbReference type="Pfam" id="PF01098">
    <property type="entry name" value="FTSW_RODA_SPOVE"/>
    <property type="match status" value="1"/>
</dbReference>
<feature type="transmembrane region" description="Helical" evidence="6">
    <location>
        <begin position="32"/>
        <end position="51"/>
    </location>
</feature>
<evidence type="ECO:0000313" key="8">
    <source>
        <dbReference type="Proteomes" id="UP001469365"/>
    </source>
</evidence>
<dbReference type="PANTHER" id="PTHR30474">
    <property type="entry name" value="CELL CYCLE PROTEIN"/>
    <property type="match status" value="1"/>
</dbReference>
<proteinExistence type="predicted"/>
<reference evidence="7 8" key="1">
    <citation type="submission" date="2024-04" db="EMBL/GenBank/DDBJ databases">
        <title>draft genome sequnece of Paenibacillus filicis.</title>
        <authorList>
            <person name="Kim D.-U."/>
        </authorList>
    </citation>
    <scope>NUCLEOTIDE SEQUENCE [LARGE SCALE GENOMIC DNA]</scope>
    <source>
        <strain evidence="7 8">KACC14197</strain>
    </source>
</reference>
<feature type="transmembrane region" description="Helical" evidence="6">
    <location>
        <begin position="58"/>
        <end position="78"/>
    </location>
</feature>
<feature type="transmembrane region" description="Helical" evidence="6">
    <location>
        <begin position="328"/>
        <end position="351"/>
    </location>
</feature>
<feature type="transmembrane region" description="Helical" evidence="6">
    <location>
        <begin position="167"/>
        <end position="187"/>
    </location>
</feature>
<keyword evidence="8" id="KW-1185">Reference proteome</keyword>
<evidence type="ECO:0000313" key="7">
    <source>
        <dbReference type="EMBL" id="MEK8127238.1"/>
    </source>
</evidence>
<comment type="caution">
    <text evidence="7">The sequence shown here is derived from an EMBL/GenBank/DDBJ whole genome shotgun (WGS) entry which is preliminary data.</text>
</comment>
<evidence type="ECO:0000256" key="5">
    <source>
        <dbReference type="ARBA" id="ARBA00023136"/>
    </source>
</evidence>
<name>A0ABU9DEE2_9BACL</name>
<feature type="transmembrane region" description="Helical" evidence="6">
    <location>
        <begin position="144"/>
        <end position="160"/>
    </location>
</feature>
<evidence type="ECO:0000256" key="1">
    <source>
        <dbReference type="ARBA" id="ARBA00004141"/>
    </source>
</evidence>
<evidence type="ECO:0000256" key="4">
    <source>
        <dbReference type="ARBA" id="ARBA00022989"/>
    </source>
</evidence>
<keyword evidence="2 6" id="KW-0812">Transmembrane</keyword>
<evidence type="ECO:0000256" key="6">
    <source>
        <dbReference type="SAM" id="Phobius"/>
    </source>
</evidence>
<keyword evidence="5 6" id="KW-0472">Membrane</keyword>
<comment type="subcellular location">
    <subcellularLocation>
        <location evidence="1">Membrane</location>
        <topology evidence="1">Multi-pass membrane protein</topology>
    </subcellularLocation>
</comment>
<dbReference type="InterPro" id="IPR001182">
    <property type="entry name" value="FtsW/RodA"/>
</dbReference>
<protein>
    <submittedName>
        <fullName evidence="7">FtsW/RodA/SpoVE family cell cycle protein</fullName>
        <ecNumber evidence="7">2.4.1.129</ecNumber>
    </submittedName>
</protein>
<evidence type="ECO:0000256" key="3">
    <source>
        <dbReference type="ARBA" id="ARBA00022960"/>
    </source>
</evidence>